<reference evidence="3" key="1">
    <citation type="journal article" date="2019" name="Gigascience">
        <title>De novo genome assembly of the endangered Acer yangbiense, a plant species with extremely small populations endemic to Yunnan Province, China.</title>
        <authorList>
            <person name="Yang J."/>
            <person name="Wariss H.M."/>
            <person name="Tao L."/>
            <person name="Zhang R."/>
            <person name="Yun Q."/>
            <person name="Hollingsworth P."/>
            <person name="Dao Z."/>
            <person name="Luo G."/>
            <person name="Guo H."/>
            <person name="Ma Y."/>
            <person name="Sun W."/>
        </authorList>
    </citation>
    <scope>NUCLEOTIDE SEQUENCE [LARGE SCALE GENOMIC DNA]</scope>
    <source>
        <strain evidence="3">cv. br00</strain>
    </source>
</reference>
<name>A0A5N5JP65_9ROSI</name>
<evidence type="ECO:0000313" key="2">
    <source>
        <dbReference type="EMBL" id="KAB5519083.1"/>
    </source>
</evidence>
<sequence>MDFILIPGMNVPTCKKTKTHHSLLTRQASSSNSRGNQCMSSVMKLPENVIAHILSYLPVKSLLLFKCVSRLWCSLIESEYFIKLHLRNSVHDSSGAKLGLILQDTCFLTPKIFSVADVGSPNECVELGGGPFGYRTRLLGSCNGLLYVCQSDMEDSVQYKRSGKYYVSPKIALWNPLTKKSHILPLAPIQVTSWSPLYGILDSLKVEYAFGNDSINDDYKVVRIVQQIINPGMADPDKFILKTMVYSLKANSWREIVAPSYLHYIVIRESVLIREAFHWLPIQGHGLNIVAFDIRREEYCTVPLPKYLESKSSPCCRNLGVLGQCLSLASSSVHDVEIWVMKEYGMKDSWVRLLLLEQSSSLCYRSGPYDLIPLAFVKDDNDDHKVLLKWMYDRSLIWYDLKLKTYENVQIHGAPWLYQSYIFVGSLVSPLPPIMQ</sequence>
<dbReference type="PROSITE" id="PS50181">
    <property type="entry name" value="FBOX"/>
    <property type="match status" value="1"/>
</dbReference>
<dbReference type="InterPro" id="IPR013187">
    <property type="entry name" value="F-box-assoc_dom_typ3"/>
</dbReference>
<protein>
    <recommendedName>
        <fullName evidence="1">F-box domain-containing protein</fullName>
    </recommendedName>
</protein>
<proteinExistence type="predicted"/>
<gene>
    <name evidence="2" type="ORF">DKX38_023402</name>
</gene>
<dbReference type="NCBIfam" id="TIGR01640">
    <property type="entry name" value="F_box_assoc_1"/>
    <property type="match status" value="1"/>
</dbReference>
<dbReference type="Pfam" id="PF00646">
    <property type="entry name" value="F-box"/>
    <property type="match status" value="1"/>
</dbReference>
<dbReference type="InterPro" id="IPR036047">
    <property type="entry name" value="F-box-like_dom_sf"/>
</dbReference>
<accession>A0A5N5JP65</accession>
<dbReference type="InterPro" id="IPR001810">
    <property type="entry name" value="F-box_dom"/>
</dbReference>
<evidence type="ECO:0000259" key="1">
    <source>
        <dbReference type="PROSITE" id="PS50181"/>
    </source>
</evidence>
<comment type="caution">
    <text evidence="2">The sequence shown here is derived from an EMBL/GenBank/DDBJ whole genome shotgun (WGS) entry which is preliminary data.</text>
</comment>
<dbReference type="AlphaFoldDB" id="A0A5N5JP65"/>
<dbReference type="Pfam" id="PF08268">
    <property type="entry name" value="FBA_3"/>
    <property type="match status" value="1"/>
</dbReference>
<dbReference type="PANTHER" id="PTHR31672:SF13">
    <property type="entry name" value="F-BOX PROTEIN CPR30-LIKE"/>
    <property type="match status" value="1"/>
</dbReference>
<keyword evidence="3" id="KW-1185">Reference proteome</keyword>
<dbReference type="SUPFAM" id="SSF81383">
    <property type="entry name" value="F-box domain"/>
    <property type="match status" value="1"/>
</dbReference>
<dbReference type="SMART" id="SM00256">
    <property type="entry name" value="FBOX"/>
    <property type="match status" value="1"/>
</dbReference>
<dbReference type="InterPro" id="IPR017451">
    <property type="entry name" value="F-box-assoc_interact_dom"/>
</dbReference>
<dbReference type="PANTHER" id="PTHR31672">
    <property type="entry name" value="BNACNNG10540D PROTEIN"/>
    <property type="match status" value="1"/>
</dbReference>
<dbReference type="EMBL" id="VDCV01000016">
    <property type="protein sequence ID" value="KAB5519083.1"/>
    <property type="molecule type" value="Genomic_DNA"/>
</dbReference>
<evidence type="ECO:0000313" key="3">
    <source>
        <dbReference type="Proteomes" id="UP000326939"/>
    </source>
</evidence>
<dbReference type="Gene3D" id="1.20.1280.50">
    <property type="match status" value="1"/>
</dbReference>
<feature type="domain" description="F-box" evidence="1">
    <location>
        <begin position="39"/>
        <end position="84"/>
    </location>
</feature>
<organism evidence="2 3">
    <name type="scientific">Salix brachista</name>
    <dbReference type="NCBI Taxonomy" id="2182728"/>
    <lineage>
        <taxon>Eukaryota</taxon>
        <taxon>Viridiplantae</taxon>
        <taxon>Streptophyta</taxon>
        <taxon>Embryophyta</taxon>
        <taxon>Tracheophyta</taxon>
        <taxon>Spermatophyta</taxon>
        <taxon>Magnoliopsida</taxon>
        <taxon>eudicotyledons</taxon>
        <taxon>Gunneridae</taxon>
        <taxon>Pentapetalae</taxon>
        <taxon>rosids</taxon>
        <taxon>fabids</taxon>
        <taxon>Malpighiales</taxon>
        <taxon>Salicaceae</taxon>
        <taxon>Saliceae</taxon>
        <taxon>Salix</taxon>
    </lineage>
</organism>
<dbReference type="Proteomes" id="UP000326939">
    <property type="component" value="Chromosome 16"/>
</dbReference>
<dbReference type="InterPro" id="IPR050796">
    <property type="entry name" value="SCF_F-box_component"/>
</dbReference>